<accession>A0A3M0K8J6</accession>
<sequence>MGNGVRDNKDECQVLHEYSRLGQKAKLLVGKAWEYWCQGLDMKGHKAYGQMDKKADGTWPIPAMVCLKDQGSLC</sequence>
<gene>
    <name evidence="1" type="ORF">DUI87_13865</name>
</gene>
<evidence type="ECO:0000313" key="2">
    <source>
        <dbReference type="Proteomes" id="UP000269221"/>
    </source>
</evidence>
<evidence type="ECO:0000313" key="1">
    <source>
        <dbReference type="EMBL" id="RMC08871.1"/>
    </source>
</evidence>
<dbReference type="Proteomes" id="UP000269221">
    <property type="component" value="Unassembled WGS sequence"/>
</dbReference>
<reference evidence="1 2" key="1">
    <citation type="submission" date="2018-07" db="EMBL/GenBank/DDBJ databases">
        <title>A high quality draft genome assembly of the barn swallow (H. rustica rustica).</title>
        <authorList>
            <person name="Formenti G."/>
            <person name="Chiara M."/>
            <person name="Poveda L."/>
            <person name="Francoijs K.-J."/>
            <person name="Bonisoli-Alquati A."/>
            <person name="Canova L."/>
            <person name="Gianfranceschi L."/>
            <person name="Horner D.S."/>
            <person name="Saino N."/>
        </authorList>
    </citation>
    <scope>NUCLEOTIDE SEQUENCE [LARGE SCALE GENOMIC DNA]</scope>
    <source>
        <strain evidence="1">Chelidonia</strain>
        <tissue evidence="1">Blood</tissue>
    </source>
</reference>
<organism evidence="1 2">
    <name type="scientific">Hirundo rustica rustica</name>
    <dbReference type="NCBI Taxonomy" id="333673"/>
    <lineage>
        <taxon>Eukaryota</taxon>
        <taxon>Metazoa</taxon>
        <taxon>Chordata</taxon>
        <taxon>Craniata</taxon>
        <taxon>Vertebrata</taxon>
        <taxon>Euteleostomi</taxon>
        <taxon>Archelosauria</taxon>
        <taxon>Archosauria</taxon>
        <taxon>Dinosauria</taxon>
        <taxon>Saurischia</taxon>
        <taxon>Theropoda</taxon>
        <taxon>Coelurosauria</taxon>
        <taxon>Aves</taxon>
        <taxon>Neognathae</taxon>
        <taxon>Neoaves</taxon>
        <taxon>Telluraves</taxon>
        <taxon>Australaves</taxon>
        <taxon>Passeriformes</taxon>
        <taxon>Sylvioidea</taxon>
        <taxon>Hirundinidae</taxon>
        <taxon>Hirundo</taxon>
    </lineage>
</organism>
<name>A0A3M0K8J6_HIRRU</name>
<dbReference type="EMBL" id="QRBI01000116">
    <property type="protein sequence ID" value="RMC08871.1"/>
    <property type="molecule type" value="Genomic_DNA"/>
</dbReference>
<proteinExistence type="predicted"/>
<comment type="caution">
    <text evidence="1">The sequence shown here is derived from an EMBL/GenBank/DDBJ whole genome shotgun (WGS) entry which is preliminary data.</text>
</comment>
<protein>
    <submittedName>
        <fullName evidence="1">Uncharacterized protein</fullName>
    </submittedName>
</protein>
<dbReference type="AlphaFoldDB" id="A0A3M0K8J6"/>
<keyword evidence="2" id="KW-1185">Reference proteome</keyword>